<dbReference type="EMBL" id="AM384985">
    <property type="protein sequence ID" value="CAL34074.1"/>
    <property type="molecule type" value="Genomic_DNA"/>
</dbReference>
<keyword evidence="3" id="KW-0560">Oxidoreductase</keyword>
<dbReference type="InterPro" id="IPR000674">
    <property type="entry name" value="Ald_Oxase/Xan_DH_a/b"/>
</dbReference>
<dbReference type="SUPFAM" id="SSF56003">
    <property type="entry name" value="Molybdenum cofactor-binding domain"/>
    <property type="match status" value="1"/>
</dbReference>
<dbReference type="PANTHER" id="PTHR11908">
    <property type="entry name" value="XANTHINE DEHYDROGENASE"/>
    <property type="match status" value="1"/>
</dbReference>
<dbReference type="InterPro" id="IPR002888">
    <property type="entry name" value="2Fe-2S-bd"/>
</dbReference>
<dbReference type="Pfam" id="PF00111">
    <property type="entry name" value="Fer2"/>
    <property type="match status" value="1"/>
</dbReference>
<dbReference type="SUPFAM" id="SSF47741">
    <property type="entry name" value="CO dehydrogenase ISP C-domain like"/>
    <property type="match status" value="1"/>
</dbReference>
<proteinExistence type="inferred from homology"/>
<evidence type="ECO:0000256" key="5">
    <source>
        <dbReference type="SAM" id="MobiDB-lite"/>
    </source>
</evidence>
<dbReference type="InterPro" id="IPR036856">
    <property type="entry name" value="Ald_Oxase/Xan_DH_a/b_sf"/>
</dbReference>
<dbReference type="InterPro" id="IPR036884">
    <property type="entry name" value="2Fe-2S-bd_dom_sf"/>
</dbReference>
<dbReference type="SUPFAM" id="SSF54665">
    <property type="entry name" value="CO dehydrogenase molybdoprotein N-domain-like"/>
    <property type="match status" value="1"/>
</dbReference>
<feature type="compositionally biased region" description="Low complexity" evidence="5">
    <location>
        <begin position="155"/>
        <end position="170"/>
    </location>
</feature>
<dbReference type="InterPro" id="IPR036010">
    <property type="entry name" value="2Fe-2S_ferredoxin-like_sf"/>
</dbReference>
<comment type="similarity">
    <text evidence="1">Belongs to the xanthine dehydrogenase family.</text>
</comment>
<dbReference type="InterPro" id="IPR037165">
    <property type="entry name" value="AldOxase/xan_DH_Mopterin-bd_sf"/>
</dbReference>
<dbReference type="InterPro" id="IPR001041">
    <property type="entry name" value="2Fe-2S_ferredoxin-type"/>
</dbReference>
<dbReference type="Pfam" id="PF20256">
    <property type="entry name" value="MoCoBD_2"/>
    <property type="match status" value="1"/>
</dbReference>
<evidence type="ECO:0000256" key="4">
    <source>
        <dbReference type="ARBA" id="ARBA00023004"/>
    </source>
</evidence>
<accession>A2AXD5</accession>
<evidence type="ECO:0000256" key="1">
    <source>
        <dbReference type="ARBA" id="ARBA00006849"/>
    </source>
</evidence>
<dbReference type="GO" id="GO:0005506">
    <property type="term" value="F:iron ion binding"/>
    <property type="evidence" value="ECO:0007669"/>
    <property type="project" value="InterPro"/>
</dbReference>
<dbReference type="GO" id="GO:0016491">
    <property type="term" value="F:oxidoreductase activity"/>
    <property type="evidence" value="ECO:0007669"/>
    <property type="project" value="UniProtKB-KW"/>
</dbReference>
<feature type="region of interest" description="Disordered" evidence="5">
    <location>
        <begin position="912"/>
        <end position="931"/>
    </location>
</feature>
<dbReference type="InterPro" id="IPR046867">
    <property type="entry name" value="AldOxase/xan_DH_MoCoBD2"/>
</dbReference>
<dbReference type="InterPro" id="IPR016208">
    <property type="entry name" value="Ald_Oxase/xanthine_DH-like"/>
</dbReference>
<sequence length="931" mass="98262">MRRSTDMDLPIRLNGRLVSEPPAPGQCLRTYLRERGCFGVKKGCDSGDCGACTVHVDGMAVHSCLYPAVRASGRVVTTVEGLTEGGPLHPVQQAFAATQAFQCGYCAPGFVMTTAARDDNQTTGLSETLKGNLCRCTGYRRIEEAIQSTQQGQPADESATTAAGDASAAGLTDTEGVVTGRARFTLDHPDPVGLLHVKLVRSPHQHALITAIDSADALAVPGVHTVLTHHDAPTIRFSTALHEYADEDPADTRVLDDVVRHVGQRVAAVVAGSEAAADEGCRRVRVTYRILPAVTDTDHALSPDAPHVHPGGNIVDELHTATGDFDAALAEADHSYEGTFRTHRVQHCALETHATRAWEDSTGRLHVHTTTQAPHLTRRLLGAVFGLPLERVQVTAARLGGAFGGKQEMLTEDIAVLATLRTGRPVQLEYTRAEEFTATTRHPFKIRVRIAAHRDGTLTALGLHVLCDTGAYGNHGPAVLRRACTETLSLYHCANIVVDGWALYTHSVPAGAFRGYGIGQVAFAVESALDELARTAGLDPLALRRKAYLRSGQSAPAVAADGTPPVADHGITGCLDIIEAARARHKAASPALPDPSWLVGEGMAVTVTHTLPSDGHVAQATATLRADGTYDLCTGAPEFGSQATTVHRRIAAAALATTVDRIHVRQGDTDLLSHDTGGFVSTGSTLAARAVHEACHRLHTAVLEAAAAHTATAPGNCRLRQDAVDCDGRLLPLPVLYRTLCEAGHELTATASHCADSGAPGLASNAQWIRLAVAPDTGLVTLLHSVHASDAGTVLDARQLRGQIEGAIAQGIGTTLMEELRTDRHGRVITQELRTYPIPHAADVPHTDVHFVPASSPGELQAAKPASEAAFNPVAPALANALRDATGIRCTNLPLRADTIWAQLNAHAPHLRGERTAPDHPSPASETPAGG</sequence>
<dbReference type="GO" id="GO:0051537">
    <property type="term" value="F:2 iron, 2 sulfur cluster binding"/>
    <property type="evidence" value="ECO:0007669"/>
    <property type="project" value="InterPro"/>
</dbReference>
<dbReference type="Pfam" id="PF01315">
    <property type="entry name" value="Ald_Xan_dh_C"/>
    <property type="match status" value="1"/>
</dbReference>
<dbReference type="Gene3D" id="3.90.1170.50">
    <property type="entry name" value="Aldehyde oxidase/xanthine dehydrogenase, a/b hammerhead"/>
    <property type="match status" value="1"/>
</dbReference>
<dbReference type="PROSITE" id="PS00197">
    <property type="entry name" value="2FE2S_FER_1"/>
    <property type="match status" value="1"/>
</dbReference>
<feature type="region of interest" description="Disordered" evidence="5">
    <location>
        <begin position="147"/>
        <end position="170"/>
    </location>
</feature>
<keyword evidence="2" id="KW-0479">Metal-binding</keyword>
<dbReference type="SMART" id="SM01008">
    <property type="entry name" value="Ald_Xan_dh_C"/>
    <property type="match status" value="1"/>
</dbReference>
<organism evidence="7">
    <name type="scientific">Streptomyces virginiae</name>
    <name type="common">Streptomyces cinnamonensis</name>
    <dbReference type="NCBI Taxonomy" id="1961"/>
    <lineage>
        <taxon>Bacteria</taxon>
        <taxon>Bacillati</taxon>
        <taxon>Actinomycetota</taxon>
        <taxon>Actinomycetes</taxon>
        <taxon>Kitasatosporales</taxon>
        <taxon>Streptomycetaceae</taxon>
        <taxon>Streptomyces</taxon>
    </lineage>
</organism>
<name>A2AXD5_STRVG</name>
<dbReference type="InterPro" id="IPR006058">
    <property type="entry name" value="2Fe2S_fd_BS"/>
</dbReference>
<dbReference type="PANTHER" id="PTHR11908:SF157">
    <property type="entry name" value="XANTHINE DEHYDROGENASE SUBUNIT D-RELATED"/>
    <property type="match status" value="1"/>
</dbReference>
<reference evidence="7" key="1">
    <citation type="journal article" date="2006" name="ChemBioChem">
        <title>A gene cluster for prenylated naphthoquinone and prenylated phenazine biosynthesis in Streptomyces cinnamonensis DSM 1042.</title>
        <authorList>
            <person name="Haagen Y."/>
            <person name="Gluck K."/>
            <person name="Fay K."/>
            <person name="Kammerer B."/>
            <person name="Gust B."/>
            <person name="Heide L."/>
        </authorList>
    </citation>
    <scope>NUCLEOTIDE SEQUENCE</scope>
    <source>
        <strain evidence="7">DSM 1042</strain>
    </source>
</reference>
<evidence type="ECO:0000259" key="6">
    <source>
        <dbReference type="PROSITE" id="PS51085"/>
    </source>
</evidence>
<dbReference type="InterPro" id="IPR012675">
    <property type="entry name" value="Beta-grasp_dom_sf"/>
</dbReference>
<evidence type="ECO:0000313" key="7">
    <source>
        <dbReference type="EMBL" id="CAL34074.1"/>
    </source>
</evidence>
<dbReference type="PROSITE" id="PS51085">
    <property type="entry name" value="2FE2S_FER_2"/>
    <property type="match status" value="1"/>
</dbReference>
<keyword evidence="4" id="KW-0408">Iron</keyword>
<dbReference type="Gene3D" id="3.30.365.10">
    <property type="entry name" value="Aldehyde oxidase/xanthine dehydrogenase, molybdopterin binding domain"/>
    <property type="match status" value="4"/>
</dbReference>
<dbReference type="AlphaFoldDB" id="A2AXD5"/>
<dbReference type="CDD" id="cd00207">
    <property type="entry name" value="fer2"/>
    <property type="match status" value="1"/>
</dbReference>
<dbReference type="Gene3D" id="1.10.150.120">
    <property type="entry name" value="[2Fe-2S]-binding domain"/>
    <property type="match status" value="1"/>
</dbReference>
<dbReference type="Pfam" id="PF01799">
    <property type="entry name" value="Fer2_2"/>
    <property type="match status" value="1"/>
</dbReference>
<feature type="domain" description="2Fe-2S ferredoxin-type" evidence="6">
    <location>
        <begin position="7"/>
        <end position="82"/>
    </location>
</feature>
<evidence type="ECO:0000256" key="3">
    <source>
        <dbReference type="ARBA" id="ARBA00023002"/>
    </source>
</evidence>
<dbReference type="SUPFAM" id="SSF54292">
    <property type="entry name" value="2Fe-2S ferredoxin-like"/>
    <property type="match status" value="1"/>
</dbReference>
<dbReference type="Gene3D" id="3.10.20.30">
    <property type="match status" value="1"/>
</dbReference>
<dbReference type="Pfam" id="PF02738">
    <property type="entry name" value="MoCoBD_1"/>
    <property type="match status" value="1"/>
</dbReference>
<dbReference type="InterPro" id="IPR008274">
    <property type="entry name" value="AldOxase/xan_DH_MoCoBD1"/>
</dbReference>
<protein>
    <submittedName>
        <fullName evidence="7">Putative dehydrogenase</fullName>
    </submittedName>
</protein>
<evidence type="ECO:0000256" key="2">
    <source>
        <dbReference type="ARBA" id="ARBA00022723"/>
    </source>
</evidence>